<keyword evidence="3" id="KW-1185">Reference proteome</keyword>
<evidence type="ECO:0000256" key="1">
    <source>
        <dbReference type="SAM" id="MobiDB-lite"/>
    </source>
</evidence>
<proteinExistence type="predicted"/>
<feature type="region of interest" description="Disordered" evidence="1">
    <location>
        <begin position="1"/>
        <end position="75"/>
    </location>
</feature>
<accession>A0A250II78</accession>
<protein>
    <submittedName>
        <fullName evidence="2">Uncharacterized protein</fullName>
    </submittedName>
</protein>
<evidence type="ECO:0000313" key="3">
    <source>
        <dbReference type="Proteomes" id="UP000217289"/>
    </source>
</evidence>
<dbReference type="EMBL" id="CP022163">
    <property type="protein sequence ID" value="ATB31455.1"/>
    <property type="molecule type" value="Genomic_DNA"/>
</dbReference>
<dbReference type="AlphaFoldDB" id="A0A250II78"/>
<feature type="compositionally biased region" description="Low complexity" evidence="1">
    <location>
        <begin position="35"/>
        <end position="70"/>
    </location>
</feature>
<evidence type="ECO:0000313" key="2">
    <source>
        <dbReference type="EMBL" id="ATB31455.1"/>
    </source>
</evidence>
<dbReference type="Proteomes" id="UP000217289">
    <property type="component" value="Chromosome"/>
</dbReference>
<name>A0A250II78_9BACT</name>
<organism evidence="2 3">
    <name type="scientific">Melittangium boletus DSM 14713</name>
    <dbReference type="NCBI Taxonomy" id="1294270"/>
    <lineage>
        <taxon>Bacteria</taxon>
        <taxon>Pseudomonadati</taxon>
        <taxon>Myxococcota</taxon>
        <taxon>Myxococcia</taxon>
        <taxon>Myxococcales</taxon>
        <taxon>Cystobacterineae</taxon>
        <taxon>Archangiaceae</taxon>
        <taxon>Melittangium</taxon>
    </lineage>
</organism>
<dbReference type="KEGG" id="mbd:MEBOL_004918"/>
<gene>
    <name evidence="2" type="ORF">MEBOL_004918</name>
</gene>
<sequence>MVLAGCGSDSAEPPDTGGPPVTDSAPRPPSVGGEPSDAGTPSSDGGSPSYDGGSPSYDGGSSADAGSPDAGHPHEVRGTRVLHYRTDLADFTQPIDPLSPELEAFALESGGLRPLTVVTSPDGTFRIPDAPAGRYYLRLDTLHVLTDSRTVNLDNYELGRQDAVKSNPGPITVSLSNIKHEPFNVTPIWQAVSSNVGLMAYVNASSPIPAYTSELNKHPVSYTQISPTESVLLDASRGDRLYFNSFIDRDSGYFRYAAIERSTTPDPVTMAPSTETELRGVFTGTPQKTLNFEWWRSRFEAYQTQVHPQSTATNSQTVSISPTAWGSDAWYGYSGDLMYSYGNAGITDARVNISYGNPFPFSWGEVLTVAHNFRLDVRLPGTSTGTLSDGLSDRRRVETAIQGPIAPRISPAQNVTVDGLNAQQERTLGSLTPRIAWKAPLVGMPSAYRVRISRLSVQDRGNGTSATAVSHVAYLSTRETAVDVLPGILEPGQKYVFTVTSYLTPGIDLSTHPYGHMALSDAADAATMSSILTTPAALAGEHAPLRLEPEPSLTHELEFKAPRHLPRAP</sequence>
<reference evidence="2 3" key="1">
    <citation type="submission" date="2017-06" db="EMBL/GenBank/DDBJ databases">
        <authorList>
            <person name="Kim H.J."/>
            <person name="Triplett B.A."/>
        </authorList>
    </citation>
    <scope>NUCLEOTIDE SEQUENCE [LARGE SCALE GENOMIC DNA]</scope>
    <source>
        <strain evidence="2 3">DSM 14713</strain>
    </source>
</reference>